<name>A0A073J213_9RHOB</name>
<gene>
    <name evidence="1" type="ORF">SUH3_14800</name>
</gene>
<reference evidence="1 2" key="1">
    <citation type="submission" date="2014-01" db="EMBL/GenBank/DDBJ databases">
        <title>Sulfitobacter sp. H3 (MCCC 1A00686) Genome Sequencing.</title>
        <authorList>
            <person name="Lai Q."/>
            <person name="Hong Z."/>
        </authorList>
    </citation>
    <scope>NUCLEOTIDE SEQUENCE [LARGE SCALE GENOMIC DNA]</scope>
    <source>
        <strain evidence="1 2">H3</strain>
    </source>
</reference>
<dbReference type="RefSeq" id="WP_037924117.1">
    <property type="nucleotide sequence ID" value="NZ_CP054599.1"/>
</dbReference>
<keyword evidence="2" id="KW-1185">Reference proteome</keyword>
<evidence type="ECO:0000313" key="1">
    <source>
        <dbReference type="EMBL" id="KEJ96623.1"/>
    </source>
</evidence>
<comment type="caution">
    <text evidence="1">The sequence shown here is derived from an EMBL/GenBank/DDBJ whole genome shotgun (WGS) entry which is preliminary data.</text>
</comment>
<dbReference type="OrthoDB" id="7205167at2"/>
<dbReference type="InterPro" id="IPR009531">
    <property type="entry name" value="DUF1150"/>
</dbReference>
<dbReference type="Proteomes" id="UP000027746">
    <property type="component" value="Unassembled WGS sequence"/>
</dbReference>
<proteinExistence type="predicted"/>
<sequence length="73" mass="8118">METPFDTEPKSNIVYVKTIDVSDLPQDVQEQAEGLEHLYAVHDAQGTQLALVADRKMAFVLARQNDLAPQAVH</sequence>
<organism evidence="1 2">
    <name type="scientific">Pseudosulfitobacter pseudonitzschiae</name>
    <dbReference type="NCBI Taxonomy" id="1402135"/>
    <lineage>
        <taxon>Bacteria</taxon>
        <taxon>Pseudomonadati</taxon>
        <taxon>Pseudomonadota</taxon>
        <taxon>Alphaproteobacteria</taxon>
        <taxon>Rhodobacterales</taxon>
        <taxon>Roseobacteraceae</taxon>
        <taxon>Pseudosulfitobacter</taxon>
    </lineage>
</organism>
<dbReference type="GeneID" id="68869060"/>
<accession>A0A073J213</accession>
<dbReference type="AlphaFoldDB" id="A0A073J213"/>
<dbReference type="Pfam" id="PF06620">
    <property type="entry name" value="DUF1150"/>
    <property type="match status" value="1"/>
</dbReference>
<protein>
    <submittedName>
        <fullName evidence="1">Uncharacterized protein</fullName>
    </submittedName>
</protein>
<evidence type="ECO:0000313" key="2">
    <source>
        <dbReference type="Proteomes" id="UP000027746"/>
    </source>
</evidence>
<dbReference type="EMBL" id="JAMD01000003">
    <property type="protein sequence ID" value="KEJ96623.1"/>
    <property type="molecule type" value="Genomic_DNA"/>
</dbReference>